<dbReference type="Proteomes" id="UP000324222">
    <property type="component" value="Unassembled WGS sequence"/>
</dbReference>
<feature type="compositionally biased region" description="Low complexity" evidence="1">
    <location>
        <begin position="29"/>
        <end position="42"/>
    </location>
</feature>
<evidence type="ECO:0000256" key="1">
    <source>
        <dbReference type="SAM" id="MobiDB-lite"/>
    </source>
</evidence>
<sequence>MNLTRQGPKSVREWWIQQHQHRHHHHYLSPHTTTTTTTMQHQQRQHTEGYPRPTAARTVPPLSSPSPSHRHRLALLRKWCHPSFYI</sequence>
<name>A0A5B7DJK5_PORTR</name>
<dbReference type="AlphaFoldDB" id="A0A5B7DJK5"/>
<reference evidence="2 3" key="1">
    <citation type="submission" date="2019-05" db="EMBL/GenBank/DDBJ databases">
        <title>Another draft genome of Portunus trituberculatus and its Hox gene families provides insights of decapod evolution.</title>
        <authorList>
            <person name="Jeong J.-H."/>
            <person name="Song I."/>
            <person name="Kim S."/>
            <person name="Choi T."/>
            <person name="Kim D."/>
            <person name="Ryu S."/>
            <person name="Kim W."/>
        </authorList>
    </citation>
    <scope>NUCLEOTIDE SEQUENCE [LARGE SCALE GENOMIC DNA]</scope>
    <source>
        <tissue evidence="2">Muscle</tissue>
    </source>
</reference>
<protein>
    <submittedName>
        <fullName evidence="2">Uncharacterized protein</fullName>
    </submittedName>
</protein>
<dbReference type="EMBL" id="VSRR010001009">
    <property type="protein sequence ID" value="MPC21731.1"/>
    <property type="molecule type" value="Genomic_DNA"/>
</dbReference>
<gene>
    <name evidence="2" type="ORF">E2C01_014725</name>
</gene>
<evidence type="ECO:0000313" key="2">
    <source>
        <dbReference type="EMBL" id="MPC21731.1"/>
    </source>
</evidence>
<organism evidence="2 3">
    <name type="scientific">Portunus trituberculatus</name>
    <name type="common">Swimming crab</name>
    <name type="synonym">Neptunus trituberculatus</name>
    <dbReference type="NCBI Taxonomy" id="210409"/>
    <lineage>
        <taxon>Eukaryota</taxon>
        <taxon>Metazoa</taxon>
        <taxon>Ecdysozoa</taxon>
        <taxon>Arthropoda</taxon>
        <taxon>Crustacea</taxon>
        <taxon>Multicrustacea</taxon>
        <taxon>Malacostraca</taxon>
        <taxon>Eumalacostraca</taxon>
        <taxon>Eucarida</taxon>
        <taxon>Decapoda</taxon>
        <taxon>Pleocyemata</taxon>
        <taxon>Brachyura</taxon>
        <taxon>Eubrachyura</taxon>
        <taxon>Portunoidea</taxon>
        <taxon>Portunidae</taxon>
        <taxon>Portuninae</taxon>
        <taxon>Portunus</taxon>
    </lineage>
</organism>
<proteinExistence type="predicted"/>
<feature type="region of interest" description="Disordered" evidence="1">
    <location>
        <begin position="25"/>
        <end position="69"/>
    </location>
</feature>
<keyword evidence="3" id="KW-1185">Reference proteome</keyword>
<accession>A0A5B7DJK5</accession>
<comment type="caution">
    <text evidence="2">The sequence shown here is derived from an EMBL/GenBank/DDBJ whole genome shotgun (WGS) entry which is preliminary data.</text>
</comment>
<evidence type="ECO:0000313" key="3">
    <source>
        <dbReference type="Proteomes" id="UP000324222"/>
    </source>
</evidence>